<dbReference type="InterPro" id="IPR017850">
    <property type="entry name" value="Alkaline_phosphatase_core_sf"/>
</dbReference>
<dbReference type="PANTHER" id="PTHR43751:SF1">
    <property type="entry name" value="SULFATASE ATSG-RELATED"/>
    <property type="match status" value="1"/>
</dbReference>
<dbReference type="SUPFAM" id="SSF53649">
    <property type="entry name" value="Alkaline phosphatase-like"/>
    <property type="match status" value="1"/>
</dbReference>
<dbReference type="Proteomes" id="UP001374893">
    <property type="component" value="Chromosome"/>
</dbReference>
<feature type="chain" id="PRO_5046532895" evidence="2">
    <location>
        <begin position="17"/>
        <end position="517"/>
    </location>
</feature>
<sequence length="517" mass="57467">MKALAILFAVSLPCFAAESPNILLLFADDLGRYASAYADPEKPSPNDIVSTPAFDTIAKEGALFDNAFVSVPSCTPCRGSLYTGRHFFRNASASQLHNRWQKGAPNPFDKIVGMPATLGKNGYHIGWSHKWHIPERLIGGKQNQYSKAGNRISTYSQNVTKNPGSKEAILEAVRSNFQDFLKDREEGQPFFYSFNPTNTHRTWVQGSGKKLWGLDPDKLKGKLPPFLPDTEIVREDFADYLGEAMAFDAACGVIIEELKKTGEYANTIICISGDHGAPGFPRGKCNVHDFGSRVLLAMSWPGRIVAGREVKVPVSLIDLAPTFLAAADTESPDDPNGQNMLPALFKGGTDKDLRGWALIGREVHVGGARDGFLPYPVRSIRTPDFLYVRNFKPDRWPMGDPKAAADGAKPDYDELVRDTRAAYADIDASPTKAWMVHHQDDEEVAPLLSYAWEKRPAEELYDLKKDPFQMKNLAKDPTYAAALSELKNQLMNELVENKDPRLDDAFDRPPYLDKTRK</sequence>
<protein>
    <submittedName>
        <fullName evidence="4">Sulfatase</fullName>
    </submittedName>
</protein>
<organism evidence="4 5">
    <name type="scientific">Haloferula helveola</name>
    <dbReference type="NCBI Taxonomy" id="490095"/>
    <lineage>
        <taxon>Bacteria</taxon>
        <taxon>Pseudomonadati</taxon>
        <taxon>Verrucomicrobiota</taxon>
        <taxon>Verrucomicrobiia</taxon>
        <taxon>Verrucomicrobiales</taxon>
        <taxon>Verrucomicrobiaceae</taxon>
        <taxon>Haloferula</taxon>
    </lineage>
</organism>
<name>A0ABN6H7T4_9BACT</name>
<dbReference type="Gene3D" id="3.40.720.10">
    <property type="entry name" value="Alkaline Phosphatase, subunit A"/>
    <property type="match status" value="1"/>
</dbReference>
<feature type="signal peptide" evidence="2">
    <location>
        <begin position="1"/>
        <end position="16"/>
    </location>
</feature>
<feature type="domain" description="Sulfatase N-terminal" evidence="3">
    <location>
        <begin position="20"/>
        <end position="328"/>
    </location>
</feature>
<keyword evidence="2" id="KW-0732">Signal</keyword>
<dbReference type="InterPro" id="IPR000917">
    <property type="entry name" value="Sulfatase_N"/>
</dbReference>
<evidence type="ECO:0000259" key="3">
    <source>
        <dbReference type="Pfam" id="PF00884"/>
    </source>
</evidence>
<keyword evidence="5" id="KW-1185">Reference proteome</keyword>
<reference evidence="4 5" key="1">
    <citation type="submission" date="2021-06" db="EMBL/GenBank/DDBJ databases">
        <title>Complete genome of Haloferula helveola possessing various polysaccharide degrading enzymes.</title>
        <authorList>
            <person name="Takami H."/>
            <person name="Huang C."/>
            <person name="Hamasaki K."/>
        </authorList>
    </citation>
    <scope>NUCLEOTIDE SEQUENCE [LARGE SCALE GENOMIC DNA]</scope>
    <source>
        <strain evidence="4 5">CN-1</strain>
    </source>
</reference>
<evidence type="ECO:0000313" key="5">
    <source>
        <dbReference type="Proteomes" id="UP001374893"/>
    </source>
</evidence>
<dbReference type="PANTHER" id="PTHR43751">
    <property type="entry name" value="SULFATASE"/>
    <property type="match status" value="1"/>
</dbReference>
<evidence type="ECO:0000256" key="2">
    <source>
        <dbReference type="SAM" id="SignalP"/>
    </source>
</evidence>
<dbReference type="RefSeq" id="WP_338685436.1">
    <property type="nucleotide sequence ID" value="NZ_AP024702.1"/>
</dbReference>
<proteinExistence type="predicted"/>
<gene>
    <name evidence="4" type="ORF">HAHE_29150</name>
</gene>
<feature type="region of interest" description="Disordered" evidence="1">
    <location>
        <begin position="495"/>
        <end position="517"/>
    </location>
</feature>
<evidence type="ECO:0000256" key="1">
    <source>
        <dbReference type="SAM" id="MobiDB-lite"/>
    </source>
</evidence>
<dbReference type="CDD" id="cd16027">
    <property type="entry name" value="SGSH"/>
    <property type="match status" value="1"/>
</dbReference>
<dbReference type="InterPro" id="IPR052701">
    <property type="entry name" value="GAG_Ulvan_Degrading_Sulfatases"/>
</dbReference>
<evidence type="ECO:0000313" key="4">
    <source>
        <dbReference type="EMBL" id="BCX49007.1"/>
    </source>
</evidence>
<dbReference type="Pfam" id="PF00884">
    <property type="entry name" value="Sulfatase"/>
    <property type="match status" value="1"/>
</dbReference>
<accession>A0ABN6H7T4</accession>
<dbReference type="EMBL" id="AP024702">
    <property type="protein sequence ID" value="BCX49007.1"/>
    <property type="molecule type" value="Genomic_DNA"/>
</dbReference>